<dbReference type="InterPro" id="IPR050298">
    <property type="entry name" value="Gram-neg_bact_OMP"/>
</dbReference>
<comment type="subcellular location">
    <subcellularLocation>
        <location evidence="1">Cell outer membrane</location>
        <topology evidence="1">Multi-pass membrane protein</topology>
    </subcellularLocation>
</comment>
<sequence>MKLTLTSLATFILLATSTSYAAVIYQANDGSNIDLYGRLGFNISDKKTGDTSGDFDARIGFSARQAINEKLAVIGFTQYQVNAAEYANNISAEDPDDFTARYVWAGIDFAEYGKLTGGRVSSGLIMFTDIGDVFASSDVAMARQANFVDPTAVQVFRQDGTIQYQNTFGNFDFSTAYILGNNTSDLDYGYNAALRYTLDMGDFGRLQPVIAGQAEKASHDDTSMQSDDNADKYAFYGIGTRYYLGDFMLGLLFAQDKVTYLDGSPDSTDKDYEATLVWNVSPDWVLRTGYRHLKNEDGDGLKLRDTTFEAQYKLTVRSSVFASYSWRNGEEGKKRTNGNDVSFGGSNPADDYFHLGLRYEF</sequence>
<organism evidence="5 6">
    <name type="scientific">Salmonella enterica subsp. indica</name>
    <dbReference type="NCBI Taxonomy" id="59207"/>
    <lineage>
        <taxon>Bacteria</taxon>
        <taxon>Pseudomonadati</taxon>
        <taxon>Pseudomonadota</taxon>
        <taxon>Gammaproteobacteria</taxon>
        <taxon>Enterobacterales</taxon>
        <taxon>Enterobacteriaceae</taxon>
        <taxon>Salmonella</taxon>
    </lineage>
</organism>
<evidence type="ECO:0000256" key="2">
    <source>
        <dbReference type="ARBA" id="ARBA00022729"/>
    </source>
</evidence>
<accession>A0A379XMM4</accession>
<protein>
    <submittedName>
        <fullName evidence="5">Outer membrane phosphoporin protein E</fullName>
    </submittedName>
</protein>
<dbReference type="PANTHER" id="PTHR34501">
    <property type="entry name" value="PROTEIN YDDL-RELATED"/>
    <property type="match status" value="1"/>
</dbReference>
<evidence type="ECO:0000256" key="1">
    <source>
        <dbReference type="ARBA" id="ARBA00004571"/>
    </source>
</evidence>
<dbReference type="InterPro" id="IPR033900">
    <property type="entry name" value="Gram_neg_porin_domain"/>
</dbReference>
<dbReference type="Proteomes" id="UP000254220">
    <property type="component" value="Unassembled WGS sequence"/>
</dbReference>
<proteinExistence type="predicted"/>
<evidence type="ECO:0000313" key="5">
    <source>
        <dbReference type="EMBL" id="SUI01739.1"/>
    </source>
</evidence>
<evidence type="ECO:0000256" key="3">
    <source>
        <dbReference type="ARBA" id="ARBA00023136"/>
    </source>
</evidence>
<keyword evidence="3" id="KW-0472">Membrane</keyword>
<dbReference type="GO" id="GO:0015288">
    <property type="term" value="F:porin activity"/>
    <property type="evidence" value="ECO:0007669"/>
    <property type="project" value="InterPro"/>
</dbReference>
<dbReference type="SUPFAM" id="SSF56935">
    <property type="entry name" value="Porins"/>
    <property type="match status" value="1"/>
</dbReference>
<dbReference type="RefSeq" id="WP_079776953.1">
    <property type="nucleotide sequence ID" value="NZ_DADWZK010000034.1"/>
</dbReference>
<dbReference type="CDD" id="cd00342">
    <property type="entry name" value="gram_neg_porins"/>
    <property type="match status" value="1"/>
</dbReference>
<name>A0A379XMM4_SALER</name>
<dbReference type="AlphaFoldDB" id="A0A379XMM4"/>
<dbReference type="InterPro" id="IPR023614">
    <property type="entry name" value="Porin_dom_sf"/>
</dbReference>
<dbReference type="GO" id="GO:0009279">
    <property type="term" value="C:cell outer membrane"/>
    <property type="evidence" value="ECO:0007669"/>
    <property type="project" value="UniProtKB-SubCell"/>
</dbReference>
<feature type="signal peptide" evidence="4">
    <location>
        <begin position="1"/>
        <end position="21"/>
    </location>
</feature>
<gene>
    <name evidence="5" type="primary">ompD_1</name>
    <name evidence="5" type="ORF">NCTC12420_01459</name>
</gene>
<reference evidence="5 6" key="1">
    <citation type="submission" date="2018-06" db="EMBL/GenBank/DDBJ databases">
        <authorList>
            <consortium name="Pathogen Informatics"/>
            <person name="Doyle S."/>
        </authorList>
    </citation>
    <scope>NUCLEOTIDE SEQUENCE [LARGE SCALE GENOMIC DNA]</scope>
    <source>
        <strain evidence="5 6">NCTC12420</strain>
    </source>
</reference>
<dbReference type="PANTHER" id="PTHR34501:SF2">
    <property type="entry name" value="OUTER MEMBRANE PORIN F-RELATED"/>
    <property type="match status" value="1"/>
</dbReference>
<dbReference type="Gene3D" id="2.40.160.10">
    <property type="entry name" value="Porin"/>
    <property type="match status" value="1"/>
</dbReference>
<dbReference type="EMBL" id="UGYB01000001">
    <property type="protein sequence ID" value="SUI01739.1"/>
    <property type="molecule type" value="Genomic_DNA"/>
</dbReference>
<keyword evidence="2 4" id="KW-0732">Signal</keyword>
<evidence type="ECO:0000313" key="6">
    <source>
        <dbReference type="Proteomes" id="UP000254220"/>
    </source>
</evidence>
<feature type="chain" id="PRO_5016970483" evidence="4">
    <location>
        <begin position="22"/>
        <end position="361"/>
    </location>
</feature>
<evidence type="ECO:0000256" key="4">
    <source>
        <dbReference type="SAM" id="SignalP"/>
    </source>
</evidence>